<sequence length="227" mass="24679">MKYFAVLLSFLVLVGCNTTGDQPVDISDVNLNSPYSVGWHITNSELCGYFLGDSASVQKISAVKDLYAGNSRFKNGYDLNHNLINAGGITNLGGCDRSRAVVEAVYSERYPAMTSAASVQIKYGNTRYYLDVSWKNVIRFRDVYPVMVKQEGRVSSVKSFTIAGGKTCDAIFETHNEGKKWEINCTDGTKAGGTLWTRGIGLGFQGSGIDEAGNPIEFLMLPAPAKS</sequence>
<reference evidence="1" key="1">
    <citation type="submission" date="2022-06" db="EMBL/GenBank/DDBJ databases">
        <title>Sneathiella actinostolidae sp. nov., isolated from a sea anemonein the Western Pacific Ocean.</title>
        <authorList>
            <person name="Wei M.J."/>
        </authorList>
    </citation>
    <scope>NUCLEOTIDE SEQUENCE</scope>
    <source>
        <strain evidence="1">PHK-P5</strain>
    </source>
</reference>
<dbReference type="RefSeq" id="WP_251934518.1">
    <property type="nucleotide sequence ID" value="NZ_CP098747.1"/>
</dbReference>
<keyword evidence="2" id="KW-1185">Reference proteome</keyword>
<dbReference type="PROSITE" id="PS51257">
    <property type="entry name" value="PROKAR_LIPOPROTEIN"/>
    <property type="match status" value="1"/>
</dbReference>
<gene>
    <name evidence="1" type="ORF">NBZ79_00570</name>
</gene>
<accession>A0ABY4W2R6</accession>
<dbReference type="Proteomes" id="UP001056291">
    <property type="component" value="Chromosome"/>
</dbReference>
<organism evidence="1 2">
    <name type="scientific">Sneathiella marina</name>
    <dbReference type="NCBI Taxonomy" id="2950108"/>
    <lineage>
        <taxon>Bacteria</taxon>
        <taxon>Pseudomonadati</taxon>
        <taxon>Pseudomonadota</taxon>
        <taxon>Alphaproteobacteria</taxon>
        <taxon>Sneathiellales</taxon>
        <taxon>Sneathiellaceae</taxon>
        <taxon>Sneathiella</taxon>
    </lineage>
</organism>
<name>A0ABY4W2R6_9PROT</name>
<proteinExistence type="predicted"/>
<evidence type="ECO:0000313" key="2">
    <source>
        <dbReference type="Proteomes" id="UP001056291"/>
    </source>
</evidence>
<evidence type="ECO:0000313" key="1">
    <source>
        <dbReference type="EMBL" id="USG61468.1"/>
    </source>
</evidence>
<dbReference type="EMBL" id="CP098747">
    <property type="protein sequence ID" value="USG61468.1"/>
    <property type="molecule type" value="Genomic_DNA"/>
</dbReference>
<evidence type="ECO:0008006" key="3">
    <source>
        <dbReference type="Google" id="ProtNLM"/>
    </source>
</evidence>
<protein>
    <recommendedName>
        <fullName evidence="3">Lipoprotein</fullName>
    </recommendedName>
</protein>